<protein>
    <submittedName>
        <fullName evidence="2">Uncharacterized protein</fullName>
    </submittedName>
</protein>
<sequence length="444" mass="51495">MRFLIFLFFVSFSGLAQTVLVDHSSEDSQDLWSMGAADLMSFYLQEQGVEVVHRGQLDSMINELSIADAEIAKSDIRKGKWRGTEFIINGSVVTDSKGFFLKISLSRSRTATQLHSFQKHYADKDNLATEVENQSRIIGHLINKLGDQEKTDSQQKTNELFHGVNALSLMTYYRAAQLIQEGREGEGIAEFIYLTQNAPSFELPYYWLINFFKKYDMPSLAEAYMKLLSVESLKNSQVADENFKGIVVNASKEISSHDLKELYQLLKKHNYQVISSKRAEKREQENDLSKWGMLSAQHRKIFHYGSSYIIYLSKKNQNIMVQINRSRDGKKLLYMDYSSLRQDNFSKLIEILQNKAQSSKNDIKDNSSKESHIKGSYRNKKEFLADIFKDLSQGLNKEKNLYILIKHFSDEFGSHHDKLWSELFRVESDLAFYYKSEYLYKNTN</sequence>
<evidence type="ECO:0000313" key="3">
    <source>
        <dbReference type="Proteomes" id="UP000004947"/>
    </source>
</evidence>
<gene>
    <name evidence="2" type="ORF">LNTAR_18455</name>
</gene>
<dbReference type="STRING" id="313628.LNTAR_18455"/>
<dbReference type="AlphaFoldDB" id="A6DNJ7"/>
<keyword evidence="3" id="KW-1185">Reference proteome</keyword>
<name>A6DNJ7_9BACT</name>
<organism evidence="2 3">
    <name type="scientific">Lentisphaera araneosa HTCC2155</name>
    <dbReference type="NCBI Taxonomy" id="313628"/>
    <lineage>
        <taxon>Bacteria</taxon>
        <taxon>Pseudomonadati</taxon>
        <taxon>Lentisphaerota</taxon>
        <taxon>Lentisphaeria</taxon>
        <taxon>Lentisphaerales</taxon>
        <taxon>Lentisphaeraceae</taxon>
        <taxon>Lentisphaera</taxon>
    </lineage>
</organism>
<reference evidence="2 3" key="1">
    <citation type="journal article" date="2010" name="J. Bacteriol.">
        <title>Genome sequence of Lentisphaera araneosa HTCC2155T, the type species of the order Lentisphaerales in the phylum Lentisphaerae.</title>
        <authorList>
            <person name="Thrash J.C."/>
            <person name="Cho J.C."/>
            <person name="Vergin K.L."/>
            <person name="Morris R.M."/>
            <person name="Giovannoni S.J."/>
        </authorList>
    </citation>
    <scope>NUCLEOTIDE SEQUENCE [LARGE SCALE GENOMIC DNA]</scope>
    <source>
        <strain evidence="2 3">HTCC2155</strain>
    </source>
</reference>
<dbReference type="EMBL" id="ABCK01000014">
    <property type="protein sequence ID" value="EDM26656.1"/>
    <property type="molecule type" value="Genomic_DNA"/>
</dbReference>
<accession>A6DNJ7</accession>
<evidence type="ECO:0000313" key="2">
    <source>
        <dbReference type="EMBL" id="EDM26656.1"/>
    </source>
</evidence>
<proteinExistence type="predicted"/>
<feature type="signal peptide" evidence="1">
    <location>
        <begin position="1"/>
        <end position="16"/>
    </location>
</feature>
<dbReference type="Proteomes" id="UP000004947">
    <property type="component" value="Unassembled WGS sequence"/>
</dbReference>
<dbReference type="RefSeq" id="WP_007279435.1">
    <property type="nucleotide sequence ID" value="NZ_ABCK01000014.1"/>
</dbReference>
<feature type="chain" id="PRO_5002694583" evidence="1">
    <location>
        <begin position="17"/>
        <end position="444"/>
    </location>
</feature>
<keyword evidence="1" id="KW-0732">Signal</keyword>
<comment type="caution">
    <text evidence="2">The sequence shown here is derived from an EMBL/GenBank/DDBJ whole genome shotgun (WGS) entry which is preliminary data.</text>
</comment>
<evidence type="ECO:0000256" key="1">
    <source>
        <dbReference type="SAM" id="SignalP"/>
    </source>
</evidence>